<evidence type="ECO:0000256" key="2">
    <source>
        <dbReference type="ARBA" id="ARBA00007524"/>
    </source>
</evidence>
<evidence type="ECO:0000313" key="7">
    <source>
        <dbReference type="EMBL" id="KDE98901.1"/>
    </source>
</evidence>
<comment type="caution">
    <text evidence="7">The sequence shown here is derived from an EMBL/GenBank/DDBJ whole genome shotgun (WGS) entry which is preliminary data.</text>
</comment>
<evidence type="ECO:0000256" key="4">
    <source>
        <dbReference type="ARBA" id="ARBA00022989"/>
    </source>
</evidence>
<dbReference type="OrthoDB" id="9795496at2"/>
<dbReference type="InterPro" id="IPR038330">
    <property type="entry name" value="TspO/MBR-related_sf"/>
</dbReference>
<dbReference type="GO" id="GO:0033013">
    <property type="term" value="P:tetrapyrrole metabolic process"/>
    <property type="evidence" value="ECO:0007669"/>
    <property type="project" value="UniProtKB-ARBA"/>
</dbReference>
<name>A0A064CGW3_9MYCO</name>
<dbReference type="Pfam" id="PF03073">
    <property type="entry name" value="TspO_MBR"/>
    <property type="match status" value="1"/>
</dbReference>
<keyword evidence="3 6" id="KW-0812">Transmembrane</keyword>
<dbReference type="PIRSF" id="PIRSF005859">
    <property type="entry name" value="PBR"/>
    <property type="match status" value="1"/>
</dbReference>
<feature type="transmembrane region" description="Helical" evidence="6">
    <location>
        <begin position="46"/>
        <end position="65"/>
    </location>
</feature>
<dbReference type="Gene3D" id="1.20.1260.100">
    <property type="entry name" value="TspO/MBR protein"/>
    <property type="match status" value="1"/>
</dbReference>
<comment type="similarity">
    <text evidence="2">Belongs to the TspO/BZRP family.</text>
</comment>
<evidence type="ECO:0000256" key="6">
    <source>
        <dbReference type="SAM" id="Phobius"/>
    </source>
</evidence>
<dbReference type="Proteomes" id="UP000022835">
    <property type="component" value="Unassembled WGS sequence"/>
</dbReference>
<dbReference type="InterPro" id="IPR004307">
    <property type="entry name" value="TspO_MBR"/>
</dbReference>
<gene>
    <name evidence="7" type="ORF">Y900_008045</name>
</gene>
<dbReference type="EMBL" id="JALN02000001">
    <property type="protein sequence ID" value="KDE98901.1"/>
    <property type="molecule type" value="Genomic_DNA"/>
</dbReference>
<dbReference type="RefSeq" id="WP_036340954.1">
    <property type="nucleotide sequence ID" value="NZ_JALN02000001.1"/>
</dbReference>
<dbReference type="CDD" id="cd15904">
    <property type="entry name" value="TSPO_MBR"/>
    <property type="match status" value="1"/>
</dbReference>
<dbReference type="PANTHER" id="PTHR10057">
    <property type="entry name" value="PERIPHERAL-TYPE BENZODIAZEPINE RECEPTOR"/>
    <property type="match status" value="1"/>
</dbReference>
<keyword evidence="5 6" id="KW-0472">Membrane</keyword>
<evidence type="ECO:0000256" key="5">
    <source>
        <dbReference type="ARBA" id="ARBA00023136"/>
    </source>
</evidence>
<dbReference type="FunFam" id="1.20.1260.100:FF:000001">
    <property type="entry name" value="translocator protein 2"/>
    <property type="match status" value="1"/>
</dbReference>
<sequence>MGKSIVATSLATAAAAVTGSIASRSGVETWYPRIRKPRYVPPNAVFPVAWTTLYADIAVTSAATIDKLRANGEDAKARSYIGALGVNLVLNAGWSWLFFKSHKLGPSAVAAGALAVSSADLARRSAAADPKFGAALAPYPLWCSFATLMSTDIWRLNR</sequence>
<organism evidence="7 8">
    <name type="scientific">Mycolicibacterium aromaticivorans JS19b1 = JCM 16368</name>
    <dbReference type="NCBI Taxonomy" id="1440774"/>
    <lineage>
        <taxon>Bacteria</taxon>
        <taxon>Bacillati</taxon>
        <taxon>Actinomycetota</taxon>
        <taxon>Actinomycetes</taxon>
        <taxon>Mycobacteriales</taxon>
        <taxon>Mycobacteriaceae</taxon>
        <taxon>Mycolicibacterium</taxon>
    </lineage>
</organism>
<evidence type="ECO:0000256" key="1">
    <source>
        <dbReference type="ARBA" id="ARBA00004141"/>
    </source>
</evidence>
<dbReference type="PANTHER" id="PTHR10057:SF0">
    <property type="entry name" value="TRANSLOCATOR PROTEIN"/>
    <property type="match status" value="1"/>
</dbReference>
<reference evidence="7" key="1">
    <citation type="submission" date="2014-05" db="EMBL/GenBank/DDBJ databases">
        <title>Genome sequence of Mycobacterium aromaticivorans strain JS19b1T (= DSM 45407T).</title>
        <authorList>
            <person name="Kwak Y."/>
            <person name="Park G.-S."/>
            <person name="Li Q.X."/>
            <person name="Lee S.-E."/>
            <person name="Shin J.-H."/>
        </authorList>
    </citation>
    <scope>NUCLEOTIDE SEQUENCE [LARGE SCALE GENOMIC DNA]</scope>
    <source>
        <strain evidence="7">JS19b1</strain>
    </source>
</reference>
<dbReference type="AlphaFoldDB" id="A0A064CGW3"/>
<dbReference type="GO" id="GO:0016020">
    <property type="term" value="C:membrane"/>
    <property type="evidence" value="ECO:0007669"/>
    <property type="project" value="UniProtKB-SubCell"/>
</dbReference>
<keyword evidence="8" id="KW-1185">Reference proteome</keyword>
<dbReference type="eggNOG" id="COG3476">
    <property type="taxonomic scope" value="Bacteria"/>
</dbReference>
<evidence type="ECO:0000256" key="3">
    <source>
        <dbReference type="ARBA" id="ARBA00022692"/>
    </source>
</evidence>
<proteinExistence type="inferred from homology"/>
<evidence type="ECO:0000313" key="8">
    <source>
        <dbReference type="Proteomes" id="UP000022835"/>
    </source>
</evidence>
<keyword evidence="4 6" id="KW-1133">Transmembrane helix</keyword>
<accession>A0A064CGW3</accession>
<feature type="transmembrane region" description="Helical" evidence="6">
    <location>
        <begin position="77"/>
        <end position="98"/>
    </location>
</feature>
<dbReference type="STRING" id="1440774.Y900_008045"/>
<protein>
    <submittedName>
        <fullName evidence="7">TspO and MBR s</fullName>
    </submittedName>
</protein>
<comment type="subcellular location">
    <subcellularLocation>
        <location evidence="1">Membrane</location>
        <topology evidence="1">Multi-pass membrane protein</topology>
    </subcellularLocation>
</comment>